<dbReference type="InterPro" id="IPR010496">
    <property type="entry name" value="AL/BT2_dom"/>
</dbReference>
<dbReference type="Pfam" id="PF06439">
    <property type="entry name" value="3keto-disac_hyd"/>
    <property type="match status" value="1"/>
</dbReference>
<reference evidence="3" key="1">
    <citation type="submission" date="2023-04" db="EMBL/GenBank/DDBJ databases">
        <title>Complete genome sequence of Temperatibacter marinus.</title>
        <authorList>
            <person name="Rong J.-C."/>
            <person name="Yi M.-L."/>
            <person name="Zhao Q."/>
        </authorList>
    </citation>
    <scope>NUCLEOTIDE SEQUENCE</scope>
    <source>
        <strain evidence="3">NBRC 110045</strain>
    </source>
</reference>
<dbReference type="RefSeq" id="WP_310798789.1">
    <property type="nucleotide sequence ID" value="NZ_CP123872.1"/>
</dbReference>
<dbReference type="GO" id="GO:0016787">
    <property type="term" value="F:hydrolase activity"/>
    <property type="evidence" value="ECO:0007669"/>
    <property type="project" value="InterPro"/>
</dbReference>
<protein>
    <submittedName>
        <fullName evidence="3">DUF1080 domain-containing protein</fullName>
    </submittedName>
</protein>
<feature type="signal peptide" evidence="1">
    <location>
        <begin position="1"/>
        <end position="20"/>
    </location>
</feature>
<feature type="chain" id="PRO_5041312362" evidence="1">
    <location>
        <begin position="21"/>
        <end position="252"/>
    </location>
</feature>
<name>A0AA52H992_9PROT</name>
<dbReference type="AlphaFoldDB" id="A0AA52H992"/>
<dbReference type="EMBL" id="CP123872">
    <property type="protein sequence ID" value="WND02946.1"/>
    <property type="molecule type" value="Genomic_DNA"/>
</dbReference>
<gene>
    <name evidence="3" type="ORF">QGN29_01030</name>
</gene>
<accession>A0AA52H992</accession>
<dbReference type="KEGG" id="tmk:QGN29_01030"/>
<sequence>MKILTIGTLLISLSATLSVALEDGAQDMKPEDTEVWEGEPKRVSGSLDRSPPSDAILLFDGKSLSQWVSKADGSAASWTIEKGVMTVRPGAGDIKTKLKFKDVQLHIEWRSPEGEDHRTGQDKGNSGVFLQERYEVQVLNSYKNRTYSNGQAASVYKQTIPLANATAKTGEWNVYDIFYTAPRFHEDGSLKTSAFVTVMHNNVLVQNHTEIKGETVYIGAPFYKAHGAASLMLQDHSNKVSYRNIWVRPLAE</sequence>
<keyword evidence="4" id="KW-1185">Reference proteome</keyword>
<dbReference type="Gene3D" id="2.60.120.560">
    <property type="entry name" value="Exo-inulinase, domain 1"/>
    <property type="match status" value="1"/>
</dbReference>
<evidence type="ECO:0000259" key="2">
    <source>
        <dbReference type="Pfam" id="PF06439"/>
    </source>
</evidence>
<evidence type="ECO:0000256" key="1">
    <source>
        <dbReference type="SAM" id="SignalP"/>
    </source>
</evidence>
<feature type="domain" description="3-keto-alpha-glucoside-1,2-lyase/3-keto-2-hydroxy-glucal hydratase" evidence="2">
    <location>
        <begin position="55"/>
        <end position="248"/>
    </location>
</feature>
<organism evidence="3 4">
    <name type="scientific">Temperatibacter marinus</name>
    <dbReference type="NCBI Taxonomy" id="1456591"/>
    <lineage>
        <taxon>Bacteria</taxon>
        <taxon>Pseudomonadati</taxon>
        <taxon>Pseudomonadota</taxon>
        <taxon>Alphaproteobacteria</taxon>
        <taxon>Kordiimonadales</taxon>
        <taxon>Temperatibacteraceae</taxon>
        <taxon>Temperatibacter</taxon>
    </lineage>
</organism>
<proteinExistence type="predicted"/>
<evidence type="ECO:0000313" key="4">
    <source>
        <dbReference type="Proteomes" id="UP001268683"/>
    </source>
</evidence>
<keyword evidence="1" id="KW-0732">Signal</keyword>
<dbReference type="Proteomes" id="UP001268683">
    <property type="component" value="Chromosome"/>
</dbReference>
<evidence type="ECO:0000313" key="3">
    <source>
        <dbReference type="EMBL" id="WND02946.1"/>
    </source>
</evidence>